<keyword evidence="4" id="KW-1185">Reference proteome</keyword>
<dbReference type="EMBL" id="RPFW01000001">
    <property type="protein sequence ID" value="TVZ07171.1"/>
    <property type="molecule type" value="Genomic_DNA"/>
</dbReference>
<feature type="domain" description="Ricin B lectin" evidence="2">
    <location>
        <begin position="440"/>
        <end position="556"/>
    </location>
</feature>
<feature type="signal peptide" evidence="1">
    <location>
        <begin position="1"/>
        <end position="26"/>
    </location>
</feature>
<evidence type="ECO:0000313" key="3">
    <source>
        <dbReference type="EMBL" id="TVZ07171.1"/>
    </source>
</evidence>
<evidence type="ECO:0000256" key="1">
    <source>
        <dbReference type="SAM" id="SignalP"/>
    </source>
</evidence>
<dbReference type="RefSeq" id="WP_145851926.1">
    <property type="nucleotide sequence ID" value="NZ_RPFW01000001.1"/>
</dbReference>
<dbReference type="GO" id="GO:0016020">
    <property type="term" value="C:membrane"/>
    <property type="evidence" value="ECO:0007669"/>
    <property type="project" value="InterPro"/>
</dbReference>
<dbReference type="GO" id="GO:0005975">
    <property type="term" value="P:carbohydrate metabolic process"/>
    <property type="evidence" value="ECO:0007669"/>
    <property type="project" value="UniProtKB-ARBA"/>
</dbReference>
<feature type="chain" id="PRO_5039422227" description="Ricin B lectin domain-containing protein" evidence="1">
    <location>
        <begin position="27"/>
        <end position="556"/>
    </location>
</feature>
<name>A0A6P2CB40_9ACTN</name>
<dbReference type="InterPro" id="IPR000772">
    <property type="entry name" value="Ricin_B_lectin"/>
</dbReference>
<gene>
    <name evidence="3" type="ORF">EAS64_07665</name>
</gene>
<organism evidence="3 4">
    <name type="scientific">Trebonia kvetii</name>
    <dbReference type="NCBI Taxonomy" id="2480626"/>
    <lineage>
        <taxon>Bacteria</taxon>
        <taxon>Bacillati</taxon>
        <taxon>Actinomycetota</taxon>
        <taxon>Actinomycetes</taxon>
        <taxon>Streptosporangiales</taxon>
        <taxon>Treboniaceae</taxon>
        <taxon>Trebonia</taxon>
    </lineage>
</organism>
<reference evidence="3 4" key="1">
    <citation type="submission" date="2018-11" db="EMBL/GenBank/DDBJ databases">
        <title>Trebonia kvetii gen.nov., sp.nov., a novel acidophilic actinobacterium, and proposal of the new actinobacterial family Treboniaceae fam. nov.</title>
        <authorList>
            <person name="Rapoport D."/>
            <person name="Sagova-Mareckova M."/>
            <person name="Sedlacek I."/>
            <person name="Provaznik J."/>
            <person name="Kralova S."/>
            <person name="Pavlinic D."/>
            <person name="Benes V."/>
            <person name="Kopecky J."/>
        </authorList>
    </citation>
    <scope>NUCLEOTIDE SEQUENCE [LARGE SCALE GENOMIC DNA]</scope>
    <source>
        <strain evidence="3 4">15Tr583</strain>
    </source>
</reference>
<dbReference type="InterPro" id="IPR013783">
    <property type="entry name" value="Ig-like_fold"/>
</dbReference>
<dbReference type="SUPFAM" id="SSF50370">
    <property type="entry name" value="Ricin B-like lectins"/>
    <property type="match status" value="1"/>
</dbReference>
<dbReference type="Gene3D" id="2.60.40.10">
    <property type="entry name" value="Immunoglobulins"/>
    <property type="match status" value="1"/>
</dbReference>
<dbReference type="PROSITE" id="PS50231">
    <property type="entry name" value="RICIN_B_LECTIN"/>
    <property type="match status" value="1"/>
</dbReference>
<protein>
    <recommendedName>
        <fullName evidence="2">Ricin B lectin domain-containing protein</fullName>
    </recommendedName>
</protein>
<sequence>MKTRILLAAGAALSAAALALTVPAMAGATASPAAATAATHMVTATSLGGAVRPVSAAAPAARSGTAPASAAAASCAEPACNLTYHGGRVQHSPHVYLLFWGPKWKTAAAEKAAASYLQKFFKGVGKSPQDNWSVAMMQYPDGKGHLSVGKAEYAGTHVDAGTPPKTVSLNDLGNEANKAFKYFGIKDPDNSQVIVAPQSGTCYKTTSLGQFEGNCGKPLPASSATLNYCAYHTYNYDTANANLFLPWITLPFQPDAKTDCGMGYINNPGTYDGFSVVGGHESAETATDPQESAWFDSKDGISGGEIADKCAWGGSAWGGHAPAGNLKLATGNFAMQSLWSNAAGGCVMSGKLNLTATPPAPQSSLLGSKVSLTVSTAGNGHAALTFTASGLPHGLSVGKHTGKITGTPGITAGTYHPTVKVSYYAGSVSIKFKWSVGSQPGAIKGFASKCVDDYLAHTRNGKIDLWTCDGKSQQQITFAANGELKLLGQCVTASQTALLKPCSAAASQVWQRTSGGEYVVKSTGRCLTDPSSRKTNGTQLTLATCKNSANQHWTLP</sequence>
<proteinExistence type="predicted"/>
<dbReference type="Gene3D" id="2.80.10.50">
    <property type="match status" value="1"/>
</dbReference>
<evidence type="ECO:0000259" key="2">
    <source>
        <dbReference type="SMART" id="SM00458"/>
    </source>
</evidence>
<keyword evidence="1" id="KW-0732">Signal</keyword>
<dbReference type="Proteomes" id="UP000460272">
    <property type="component" value="Unassembled WGS sequence"/>
</dbReference>
<dbReference type="InterPro" id="IPR015919">
    <property type="entry name" value="Cadherin-like_sf"/>
</dbReference>
<dbReference type="SUPFAM" id="SSF49313">
    <property type="entry name" value="Cadherin-like"/>
    <property type="match status" value="1"/>
</dbReference>
<dbReference type="InterPro" id="IPR035992">
    <property type="entry name" value="Ricin_B-like_lectins"/>
</dbReference>
<accession>A0A6P2CB40</accession>
<dbReference type="AlphaFoldDB" id="A0A6P2CB40"/>
<comment type="caution">
    <text evidence="3">The sequence shown here is derived from an EMBL/GenBank/DDBJ whole genome shotgun (WGS) entry which is preliminary data.</text>
</comment>
<evidence type="ECO:0000313" key="4">
    <source>
        <dbReference type="Proteomes" id="UP000460272"/>
    </source>
</evidence>
<dbReference type="GO" id="GO:0005509">
    <property type="term" value="F:calcium ion binding"/>
    <property type="evidence" value="ECO:0007669"/>
    <property type="project" value="InterPro"/>
</dbReference>
<dbReference type="SMART" id="SM00458">
    <property type="entry name" value="RICIN"/>
    <property type="match status" value="1"/>
</dbReference>
<dbReference type="Pfam" id="PF00652">
    <property type="entry name" value="Ricin_B_lectin"/>
    <property type="match status" value="1"/>
</dbReference>
<dbReference type="OrthoDB" id="9801679at2"/>
<dbReference type="Pfam" id="PF05345">
    <property type="entry name" value="He_PIG"/>
    <property type="match status" value="1"/>
</dbReference>